<dbReference type="Proteomes" id="UP000240653">
    <property type="component" value="Unassembled WGS sequence"/>
</dbReference>
<feature type="transmembrane region" description="Helical" evidence="12">
    <location>
        <begin position="245"/>
        <end position="265"/>
    </location>
</feature>
<evidence type="ECO:0000256" key="11">
    <source>
        <dbReference type="ARBA" id="ARBA00073645"/>
    </source>
</evidence>
<dbReference type="InterPro" id="IPR000515">
    <property type="entry name" value="MetI-like"/>
</dbReference>
<evidence type="ECO:0000256" key="12">
    <source>
        <dbReference type="RuleBase" id="RU363032"/>
    </source>
</evidence>
<feature type="transmembrane region" description="Helical" evidence="12">
    <location>
        <begin position="16"/>
        <end position="37"/>
    </location>
</feature>
<keyword evidence="15" id="KW-1185">Reference proteome</keyword>
<comment type="subcellular location">
    <subcellularLocation>
        <location evidence="1">Cell inner membrane</location>
        <topology evidence="1">Multi-pass membrane protein</topology>
    </subcellularLocation>
    <subcellularLocation>
        <location evidence="12">Cell membrane</location>
        <topology evidence="12">Multi-pass membrane protein</topology>
    </subcellularLocation>
</comment>
<evidence type="ECO:0000256" key="10">
    <source>
        <dbReference type="ARBA" id="ARBA00062718"/>
    </source>
</evidence>
<dbReference type="SUPFAM" id="SSF161098">
    <property type="entry name" value="MetI-like"/>
    <property type="match status" value="1"/>
</dbReference>
<name>A0A2P7S377_9HYPH</name>
<evidence type="ECO:0000256" key="6">
    <source>
        <dbReference type="ARBA" id="ARBA00022970"/>
    </source>
</evidence>
<evidence type="ECO:0000256" key="9">
    <source>
        <dbReference type="ARBA" id="ARBA00060298"/>
    </source>
</evidence>
<dbReference type="EMBL" id="PXYL01000016">
    <property type="protein sequence ID" value="PSJ56913.1"/>
    <property type="molecule type" value="Genomic_DNA"/>
</dbReference>
<evidence type="ECO:0000256" key="7">
    <source>
        <dbReference type="ARBA" id="ARBA00022989"/>
    </source>
</evidence>
<dbReference type="Pfam" id="PF00528">
    <property type="entry name" value="BPD_transp_1"/>
    <property type="match status" value="1"/>
</dbReference>
<dbReference type="InterPro" id="IPR010065">
    <property type="entry name" value="AA_ABC_transptr_permease_3TM"/>
</dbReference>
<feature type="transmembrane region" description="Helical" evidence="12">
    <location>
        <begin position="58"/>
        <end position="81"/>
    </location>
</feature>
<evidence type="ECO:0000256" key="5">
    <source>
        <dbReference type="ARBA" id="ARBA00022692"/>
    </source>
</evidence>
<comment type="function">
    <text evidence="9">Part of the ABC transporter complex GltIJKL involved in glutamate and aspartate uptake. Probably responsible for the translocation of the substrate across the membrane.</text>
</comment>
<evidence type="ECO:0000256" key="3">
    <source>
        <dbReference type="ARBA" id="ARBA00022448"/>
    </source>
</evidence>
<feature type="transmembrane region" description="Helical" evidence="12">
    <location>
        <begin position="101"/>
        <end position="125"/>
    </location>
</feature>
<dbReference type="AlphaFoldDB" id="A0A2P7S377"/>
<evidence type="ECO:0000256" key="1">
    <source>
        <dbReference type="ARBA" id="ARBA00004429"/>
    </source>
</evidence>
<keyword evidence="3 12" id="KW-0813">Transport</keyword>
<dbReference type="CDD" id="cd06261">
    <property type="entry name" value="TM_PBP2"/>
    <property type="match status" value="1"/>
</dbReference>
<keyword evidence="8 12" id="KW-0472">Membrane</keyword>
<dbReference type="PANTHER" id="PTHR30614:SF0">
    <property type="entry name" value="L-CYSTINE TRANSPORT SYSTEM PERMEASE PROTEIN TCYL"/>
    <property type="match status" value="1"/>
</dbReference>
<gene>
    <name evidence="14" type="ORF">C7I85_23605</name>
</gene>
<dbReference type="PROSITE" id="PS50928">
    <property type="entry name" value="ABC_TM1"/>
    <property type="match status" value="1"/>
</dbReference>
<dbReference type="GO" id="GO:0006865">
    <property type="term" value="P:amino acid transport"/>
    <property type="evidence" value="ECO:0007669"/>
    <property type="project" value="UniProtKB-KW"/>
</dbReference>
<evidence type="ECO:0000256" key="4">
    <source>
        <dbReference type="ARBA" id="ARBA00022475"/>
    </source>
</evidence>
<evidence type="ECO:0000256" key="2">
    <source>
        <dbReference type="ARBA" id="ARBA00010072"/>
    </source>
</evidence>
<accession>A0A2P7S377</accession>
<keyword evidence="5 12" id="KW-0812">Transmembrane</keyword>
<proteinExistence type="inferred from homology"/>
<dbReference type="InterPro" id="IPR035906">
    <property type="entry name" value="MetI-like_sf"/>
</dbReference>
<keyword evidence="4" id="KW-1003">Cell membrane</keyword>
<protein>
    <recommendedName>
        <fullName evidence="11">Glutamate/aspartate import permease protein GltK</fullName>
    </recommendedName>
</protein>
<feature type="domain" description="ABC transmembrane type-1" evidence="13">
    <location>
        <begin position="60"/>
        <end position="266"/>
    </location>
</feature>
<keyword evidence="7 12" id="KW-1133">Transmembrane helix</keyword>
<dbReference type="NCBIfam" id="TIGR01726">
    <property type="entry name" value="HEQRo_perm_3TM"/>
    <property type="match status" value="1"/>
</dbReference>
<keyword evidence="6" id="KW-0029">Amino-acid transport</keyword>
<comment type="caution">
    <text evidence="14">The sequence shown here is derived from an EMBL/GenBank/DDBJ whole genome shotgun (WGS) entry which is preliminary data.</text>
</comment>
<dbReference type="OrthoDB" id="9814550at2"/>
<organism evidence="14 15">
    <name type="scientific">Pseudaminobacter soli</name>
    <name type="common">ex Li et al. 2025</name>
    <dbReference type="NCBI Taxonomy" id="1295366"/>
    <lineage>
        <taxon>Bacteria</taxon>
        <taxon>Pseudomonadati</taxon>
        <taxon>Pseudomonadota</taxon>
        <taxon>Alphaproteobacteria</taxon>
        <taxon>Hyphomicrobiales</taxon>
        <taxon>Phyllobacteriaceae</taxon>
        <taxon>Pseudaminobacter</taxon>
    </lineage>
</organism>
<comment type="similarity">
    <text evidence="2">Belongs to the binding-protein-dependent transport system permease family. HisMQ subfamily.</text>
</comment>
<evidence type="ECO:0000256" key="8">
    <source>
        <dbReference type="ARBA" id="ARBA00023136"/>
    </source>
</evidence>
<dbReference type="Gene3D" id="1.10.3720.10">
    <property type="entry name" value="MetI-like"/>
    <property type="match status" value="1"/>
</dbReference>
<comment type="subunit">
    <text evidence="10">The complex is composed of two ATP-binding proteins (GltL), two transmembrane proteins (GltJ and GltK) and a solute-binding protein (GltI).</text>
</comment>
<evidence type="ECO:0000313" key="15">
    <source>
        <dbReference type="Proteomes" id="UP000240653"/>
    </source>
</evidence>
<dbReference type="InterPro" id="IPR043429">
    <property type="entry name" value="ArtM/GltK/GlnP/TcyL/YhdX-like"/>
</dbReference>
<evidence type="ECO:0000259" key="13">
    <source>
        <dbReference type="PROSITE" id="PS50928"/>
    </source>
</evidence>
<dbReference type="GO" id="GO:0043190">
    <property type="term" value="C:ATP-binding cassette (ABC) transporter complex"/>
    <property type="evidence" value="ECO:0007669"/>
    <property type="project" value="InterPro"/>
</dbReference>
<dbReference type="FunFam" id="1.10.3720.10:FF:000006">
    <property type="entry name" value="Glutamate/aspartate ABC transporter, permease protein GltK"/>
    <property type="match status" value="1"/>
</dbReference>
<dbReference type="GO" id="GO:0022857">
    <property type="term" value="F:transmembrane transporter activity"/>
    <property type="evidence" value="ECO:0007669"/>
    <property type="project" value="InterPro"/>
</dbReference>
<evidence type="ECO:0000313" key="14">
    <source>
        <dbReference type="EMBL" id="PSJ56913.1"/>
    </source>
</evidence>
<dbReference type="PANTHER" id="PTHR30614">
    <property type="entry name" value="MEMBRANE COMPONENT OF AMINO ACID ABC TRANSPORTER"/>
    <property type="match status" value="1"/>
</dbReference>
<sequence>MPRLDGSESVVPVRHIGRWVSAIVAALLAGGYLYLLATSKNMRWDVTYTYLFHPAVMSGLWLTIQLTVASMALAIATGGVLGSMRLSQNPVLQCLSGATVWFLRGTPLLVQLLFWYFLASLFPVISLPVPFGPTLFAVDTNSLINQFGAAVLGLGLNEGAYMAEIYRAGILSVDKGQTEAAQSVGMSRARLMRRIIIPQAMRFIIPPTGNATISMLKTTSVVLIIGLPDLLTSVQLIYARNFQQIPLLAVACFWYLACTTALTVLQIRLERHYARGSKDAKGVGLAGLFGPFLKSRLASKENGL</sequence>
<reference evidence="14 15" key="1">
    <citation type="submission" date="2018-03" db="EMBL/GenBank/DDBJ databases">
        <title>The draft genome of Mesorhizobium soli JCM 19897.</title>
        <authorList>
            <person name="Li L."/>
            <person name="Liu L."/>
            <person name="Liang L."/>
            <person name="Wang T."/>
            <person name="Zhang X."/>
        </authorList>
    </citation>
    <scope>NUCLEOTIDE SEQUENCE [LARGE SCALE GENOMIC DNA]</scope>
    <source>
        <strain evidence="14 15">JCM 19897</strain>
    </source>
</reference>